<keyword evidence="1" id="KW-1133">Transmembrane helix</keyword>
<feature type="transmembrane region" description="Helical" evidence="1">
    <location>
        <begin position="319"/>
        <end position="342"/>
    </location>
</feature>
<evidence type="ECO:0000313" key="3">
    <source>
        <dbReference type="Proteomes" id="UP000625316"/>
    </source>
</evidence>
<evidence type="ECO:0000313" key="2">
    <source>
        <dbReference type="EMBL" id="MBE9028246.1"/>
    </source>
</evidence>
<evidence type="ECO:0000256" key="1">
    <source>
        <dbReference type="SAM" id="Phobius"/>
    </source>
</evidence>
<keyword evidence="1" id="KW-0472">Membrane</keyword>
<reference evidence="2" key="1">
    <citation type="submission" date="2020-10" db="EMBL/GenBank/DDBJ databases">
        <authorList>
            <person name="Castelo-Branco R."/>
            <person name="Eusebio N."/>
            <person name="Adriana R."/>
            <person name="Vieira A."/>
            <person name="Brugerolle De Fraissinette N."/>
            <person name="Rezende De Castro R."/>
            <person name="Schneider M.P."/>
            <person name="Vasconcelos V."/>
            <person name="Leao P.N."/>
        </authorList>
    </citation>
    <scope>NUCLEOTIDE SEQUENCE</scope>
    <source>
        <strain evidence="2">LEGE 11480</strain>
    </source>
</reference>
<organism evidence="2 3">
    <name type="scientific">Romeriopsis navalis LEGE 11480</name>
    <dbReference type="NCBI Taxonomy" id="2777977"/>
    <lineage>
        <taxon>Bacteria</taxon>
        <taxon>Bacillati</taxon>
        <taxon>Cyanobacteriota</taxon>
        <taxon>Cyanophyceae</taxon>
        <taxon>Leptolyngbyales</taxon>
        <taxon>Leptolyngbyaceae</taxon>
        <taxon>Romeriopsis</taxon>
        <taxon>Romeriopsis navalis</taxon>
    </lineage>
</organism>
<comment type="caution">
    <text evidence="2">The sequence shown here is derived from an EMBL/GenBank/DDBJ whole genome shotgun (WGS) entry which is preliminary data.</text>
</comment>
<feature type="transmembrane region" description="Helical" evidence="1">
    <location>
        <begin position="278"/>
        <end position="299"/>
    </location>
</feature>
<dbReference type="EMBL" id="JADEXQ010000001">
    <property type="protein sequence ID" value="MBE9028246.1"/>
    <property type="molecule type" value="Genomic_DNA"/>
</dbReference>
<gene>
    <name evidence="2" type="ORF">IQ266_00565</name>
</gene>
<dbReference type="AlphaFoldDB" id="A0A928Z0G5"/>
<accession>A0A928Z0G5</accession>
<dbReference type="RefSeq" id="WP_264323063.1">
    <property type="nucleotide sequence ID" value="NZ_JADEXQ010000001.1"/>
</dbReference>
<feature type="transmembrane region" description="Helical" evidence="1">
    <location>
        <begin position="243"/>
        <end position="266"/>
    </location>
</feature>
<feature type="transmembrane region" description="Helical" evidence="1">
    <location>
        <begin position="21"/>
        <end position="47"/>
    </location>
</feature>
<sequence>MLKKLQRLLQRFFRKSRTLNHQVLNAPSICVLILVDIFILVNVFFGLNDISSWHLSPGQAYPCYAEWRDYRANEKPGKDYEFIRSAMRDRAFRKPTLINQRANYQDSTKGHLGQVSTACLDYADLEDAVRTSENVKTIEAIDTKLDEIATIEANSRKIRKQYDSTLLEKAAGQSRQKSINQVGADAAKQKLAANTVSINRLKQEITGLKQQVLARPEVVQFLGQVQNQSAFATIEAGYQHARFWYPSIQLLLQALFLVPLIVISYGIHRFALRKNYGLVALLSWHLLIISLIPTFFKIFEFLQVGALFQWVFETISTLFGGLLFLVSYVQIGLIPLAGFLLIKLIQRVSKSGGNPRAQAANRIMQSRCLRCAKKVRPEDAHCSHCGYRQYDECPSCQAMTHRHMPHCTHCGAETQFNPKLEQ</sequence>
<protein>
    <submittedName>
        <fullName evidence="2">Zinc ribbon domain-containing protein</fullName>
    </submittedName>
</protein>
<dbReference type="Proteomes" id="UP000625316">
    <property type="component" value="Unassembled WGS sequence"/>
</dbReference>
<name>A0A928Z0G5_9CYAN</name>
<proteinExistence type="predicted"/>
<keyword evidence="1" id="KW-0812">Transmembrane</keyword>
<keyword evidence="3" id="KW-1185">Reference proteome</keyword>